<name>A0A7U3VLT1_9ACTN</name>
<evidence type="ECO:0000256" key="1">
    <source>
        <dbReference type="SAM" id="MobiDB-lite"/>
    </source>
</evidence>
<dbReference type="RefSeq" id="WP_202232370.1">
    <property type="nucleotide sequence ID" value="NZ_AP018365.1"/>
</dbReference>
<reference evidence="2 3" key="2">
    <citation type="journal article" date="2011" name="J. Antibiot.">
        <title>Furaquinocins I and J: novel polyketide isoprenoid hybrid compounds from Streptomyces reveromyceticus SN-593.</title>
        <authorList>
            <person name="Panthee S."/>
            <person name="Takahashi S."/>
            <person name="Takagi H."/>
            <person name="Nogawa T."/>
            <person name="Oowada E."/>
            <person name="Uramoto M."/>
            <person name="Osada H."/>
        </authorList>
    </citation>
    <scope>NUCLEOTIDE SEQUENCE [LARGE SCALE GENOMIC DNA]</scope>
    <source>
        <strain evidence="2 3">SN-593</strain>
    </source>
</reference>
<sequence>MADPVDPASSAVPDDEQTAPEAADGESEVEAHVANPLDLQEMGVQTSFADNVIGSTSATSLISCC</sequence>
<gene>
    <name evidence="2" type="ORF">RVR_869</name>
</gene>
<dbReference type="AlphaFoldDB" id="A0A7U3VLT1"/>
<evidence type="ECO:0000313" key="2">
    <source>
        <dbReference type="EMBL" id="BBA95847.1"/>
    </source>
</evidence>
<evidence type="ECO:0000313" key="3">
    <source>
        <dbReference type="Proteomes" id="UP000595703"/>
    </source>
</evidence>
<organism evidence="2 3">
    <name type="scientific">Actinacidiphila reveromycinica</name>
    <dbReference type="NCBI Taxonomy" id="659352"/>
    <lineage>
        <taxon>Bacteria</taxon>
        <taxon>Bacillati</taxon>
        <taxon>Actinomycetota</taxon>
        <taxon>Actinomycetes</taxon>
        <taxon>Kitasatosporales</taxon>
        <taxon>Streptomycetaceae</taxon>
        <taxon>Actinacidiphila</taxon>
    </lineage>
</organism>
<dbReference type="Proteomes" id="UP000595703">
    <property type="component" value="Chromosome"/>
</dbReference>
<dbReference type="EMBL" id="AP018365">
    <property type="protein sequence ID" value="BBA95847.1"/>
    <property type="molecule type" value="Genomic_DNA"/>
</dbReference>
<reference evidence="2 3" key="3">
    <citation type="journal article" date="2011" name="Nat. Chem. Biol.">
        <title>Reveromycin A biosynthesis uses RevG and RevJ for stereospecific spiroacetal formation.</title>
        <authorList>
            <person name="Takahashi S."/>
            <person name="Toyoda A."/>
            <person name="Sekiyama Y."/>
            <person name="Takagi H."/>
            <person name="Nogawa T."/>
            <person name="Uramoto M."/>
            <person name="Suzuki R."/>
            <person name="Koshino H."/>
            <person name="Kumano T."/>
            <person name="Panthee S."/>
            <person name="Dairi T."/>
            <person name="Ishikawa J."/>
            <person name="Ikeda H."/>
            <person name="Sakaki Y."/>
            <person name="Osada H."/>
        </authorList>
    </citation>
    <scope>NUCLEOTIDE SEQUENCE [LARGE SCALE GENOMIC DNA]</scope>
    <source>
        <strain evidence="2 3">SN-593</strain>
    </source>
</reference>
<feature type="compositionally biased region" description="Acidic residues" evidence="1">
    <location>
        <begin position="13"/>
        <end position="28"/>
    </location>
</feature>
<protein>
    <submittedName>
        <fullName evidence="2">Uncharacterized protein</fullName>
    </submittedName>
</protein>
<proteinExistence type="predicted"/>
<dbReference type="KEGG" id="arev:RVR_869"/>
<reference evidence="2 3" key="4">
    <citation type="journal article" date="2020" name="Sci. Rep.">
        <title>beta-carboline chemical signals induce reveromycin production through a LuxR family regulator in Streptomyces sp. SN-593.</title>
        <authorList>
            <person name="Panthee S."/>
            <person name="Kito N."/>
            <person name="Hayashi T."/>
            <person name="Shimizu T."/>
            <person name="Ishikawa J."/>
            <person name="Hamamoto H."/>
            <person name="Osada H."/>
            <person name="Takahashi S."/>
        </authorList>
    </citation>
    <scope>NUCLEOTIDE SEQUENCE [LARGE SCALE GENOMIC DNA]</scope>
    <source>
        <strain evidence="2 3">SN-593</strain>
    </source>
</reference>
<reference evidence="2 3" key="1">
    <citation type="journal article" date="2010" name="J. Bacteriol.">
        <title>Biochemical characterization of a novel indole prenyltransferase from Streptomyces sp. SN-593.</title>
        <authorList>
            <person name="Takahashi S."/>
            <person name="Takagi H."/>
            <person name="Toyoda A."/>
            <person name="Uramoto M."/>
            <person name="Nogawa T."/>
            <person name="Ueki M."/>
            <person name="Sakaki Y."/>
            <person name="Osada H."/>
        </authorList>
    </citation>
    <scope>NUCLEOTIDE SEQUENCE [LARGE SCALE GENOMIC DNA]</scope>
    <source>
        <strain evidence="2 3">SN-593</strain>
    </source>
</reference>
<keyword evidence="3" id="KW-1185">Reference proteome</keyword>
<feature type="region of interest" description="Disordered" evidence="1">
    <location>
        <begin position="1"/>
        <end position="30"/>
    </location>
</feature>
<accession>A0A7U3VLT1</accession>